<dbReference type="PANTHER" id="PTHR43245">
    <property type="entry name" value="BIFUNCTIONAL POLYMYXIN RESISTANCE PROTEIN ARNA"/>
    <property type="match status" value="1"/>
</dbReference>
<dbReference type="AlphaFoldDB" id="A0A419QYH4"/>
<name>A0A419QYH4_9SPHN</name>
<dbReference type="Gene3D" id="2.60.120.10">
    <property type="entry name" value="Jelly Rolls"/>
    <property type="match status" value="1"/>
</dbReference>
<dbReference type="InterPro" id="IPR014710">
    <property type="entry name" value="RmlC-like_jellyroll"/>
</dbReference>
<dbReference type="InterPro" id="IPR029303">
    <property type="entry name" value="CapF_C"/>
</dbReference>
<feature type="domain" description="Capsular polysaccharide assembling protein CapF C-terminal" evidence="2">
    <location>
        <begin position="259"/>
        <end position="368"/>
    </location>
</feature>
<gene>
    <name evidence="3" type="ORF">D6858_14675</name>
</gene>
<feature type="domain" description="NAD-dependent epimerase/dehydratase" evidence="1">
    <location>
        <begin position="3"/>
        <end position="188"/>
    </location>
</feature>
<comment type="caution">
    <text evidence="3">The sequence shown here is derived from an EMBL/GenBank/DDBJ whole genome shotgun (WGS) entry which is preliminary data.</text>
</comment>
<dbReference type="Gene3D" id="3.40.50.720">
    <property type="entry name" value="NAD(P)-binding Rossmann-like Domain"/>
    <property type="match status" value="1"/>
</dbReference>
<dbReference type="OrthoDB" id="9795501at2"/>
<dbReference type="CDD" id="cd07007">
    <property type="entry name" value="cupin_CapF-like_C"/>
    <property type="match status" value="1"/>
</dbReference>
<reference evidence="3 4" key="1">
    <citation type="submission" date="2018-09" db="EMBL/GenBank/DDBJ databases">
        <title>Altererythrobacter sp.Ery1 and Ery12, the genome sequencing of novel strains in genus Alterythrobacter.</title>
        <authorList>
            <person name="Cheng H."/>
            <person name="Wu Y.-H."/>
            <person name="Fang C."/>
            <person name="Xu X.-W."/>
        </authorList>
    </citation>
    <scope>NUCLEOTIDE SEQUENCE [LARGE SCALE GENOMIC DNA]</scope>
    <source>
        <strain evidence="3 4">Ery12</strain>
    </source>
</reference>
<accession>A0A419QYH4</accession>
<evidence type="ECO:0000313" key="3">
    <source>
        <dbReference type="EMBL" id="RJX65725.1"/>
    </source>
</evidence>
<proteinExistence type="predicted"/>
<keyword evidence="4" id="KW-1185">Reference proteome</keyword>
<dbReference type="InterPro" id="IPR001509">
    <property type="entry name" value="Epimerase_deHydtase"/>
</dbReference>
<dbReference type="PANTHER" id="PTHR43245:SF55">
    <property type="entry name" value="NAD(P)-BINDING DOMAIN-CONTAINING PROTEIN"/>
    <property type="match status" value="1"/>
</dbReference>
<evidence type="ECO:0000313" key="4">
    <source>
        <dbReference type="Proteomes" id="UP000284322"/>
    </source>
</evidence>
<dbReference type="InterPro" id="IPR011051">
    <property type="entry name" value="RmlC_Cupin_sf"/>
</dbReference>
<dbReference type="EMBL" id="RAHJ01000022">
    <property type="protein sequence ID" value="RJX65725.1"/>
    <property type="molecule type" value="Genomic_DNA"/>
</dbReference>
<dbReference type="Pfam" id="PF01370">
    <property type="entry name" value="Epimerase"/>
    <property type="match status" value="1"/>
</dbReference>
<dbReference type="InterPro" id="IPR036291">
    <property type="entry name" value="NAD(P)-bd_dom_sf"/>
</dbReference>
<organism evidence="3 4">
    <name type="scientific">Tsuneonella suprasediminis</name>
    <dbReference type="NCBI Taxonomy" id="2306996"/>
    <lineage>
        <taxon>Bacteria</taxon>
        <taxon>Pseudomonadati</taxon>
        <taxon>Pseudomonadota</taxon>
        <taxon>Alphaproteobacteria</taxon>
        <taxon>Sphingomonadales</taxon>
        <taxon>Erythrobacteraceae</taxon>
        <taxon>Tsuneonella</taxon>
    </lineage>
</organism>
<dbReference type="Proteomes" id="UP000284322">
    <property type="component" value="Unassembled WGS sequence"/>
</dbReference>
<dbReference type="NCBIfam" id="NF047837">
    <property type="entry name" value="UDPAcbARedWbcJ"/>
    <property type="match status" value="1"/>
</dbReference>
<dbReference type="SUPFAM" id="SSF51735">
    <property type="entry name" value="NAD(P)-binding Rossmann-fold domains"/>
    <property type="match status" value="1"/>
</dbReference>
<evidence type="ECO:0000259" key="1">
    <source>
        <dbReference type="Pfam" id="PF01370"/>
    </source>
</evidence>
<evidence type="ECO:0000259" key="2">
    <source>
        <dbReference type="Pfam" id="PF14667"/>
    </source>
</evidence>
<dbReference type="InterPro" id="IPR050177">
    <property type="entry name" value="Lipid_A_modif_metabolic_enz"/>
</dbReference>
<dbReference type="SUPFAM" id="SSF51182">
    <property type="entry name" value="RmlC-like cupins"/>
    <property type="match status" value="1"/>
</dbReference>
<protein>
    <submittedName>
        <fullName evidence="3">SDR family oxidoreductase</fullName>
    </submittedName>
</protein>
<sequence>MRILITGANGFVGRNLSIRLQEINDLKLSTFSRDDTVAQLKERVSSSDVVIHLAAENRPEDPNAFDQVNTGLTTSICQAIEEEFAATGRRIALLFTSSTQAACDNPYGKSKLAAEEAIRALTERIDTPAIIFRLPGVFGKWCRPNYNSVVATFCHNIARSLPIRIDDPNKTIRLVYIDDVVEAFLPFLHGARPGLHWGSVSPEYEITLGRLAHQISAFPVSRETLLTDRVGTGLTRCLYATYLSYLPSDRFAYDIPSYGDERGVFVEMLKTADSGQFSFFTAKPGIIRGRHYHHTKTEKFLVMQGQARFRFRHLLSNEAIEITTSGQKPQIVESIPGWSHDVTNVGDDELIVMLWANEIFDRERPDTIPSTV</sequence>
<dbReference type="Pfam" id="PF14667">
    <property type="entry name" value="Polysacc_synt_C"/>
    <property type="match status" value="1"/>
</dbReference>